<keyword evidence="1" id="KW-1133">Transmembrane helix</keyword>
<keyword evidence="1" id="KW-0472">Membrane</keyword>
<evidence type="ECO:0000313" key="3">
    <source>
        <dbReference type="Proteomes" id="UP000316621"/>
    </source>
</evidence>
<feature type="transmembrane region" description="Helical" evidence="1">
    <location>
        <begin position="43"/>
        <end position="64"/>
    </location>
</feature>
<organism evidence="2 3">
    <name type="scientific">Papaver somniferum</name>
    <name type="common">Opium poppy</name>
    <dbReference type="NCBI Taxonomy" id="3469"/>
    <lineage>
        <taxon>Eukaryota</taxon>
        <taxon>Viridiplantae</taxon>
        <taxon>Streptophyta</taxon>
        <taxon>Embryophyta</taxon>
        <taxon>Tracheophyta</taxon>
        <taxon>Spermatophyta</taxon>
        <taxon>Magnoliopsida</taxon>
        <taxon>Ranunculales</taxon>
        <taxon>Papaveraceae</taxon>
        <taxon>Papaveroideae</taxon>
        <taxon>Papaver</taxon>
    </lineage>
</organism>
<feature type="transmembrane region" description="Helical" evidence="1">
    <location>
        <begin position="6"/>
        <end position="31"/>
    </location>
</feature>
<gene>
    <name evidence="2" type="ORF">C5167_033000</name>
</gene>
<reference evidence="2 3" key="1">
    <citation type="journal article" date="2018" name="Science">
        <title>The opium poppy genome and morphinan production.</title>
        <authorList>
            <person name="Guo L."/>
            <person name="Winzer T."/>
            <person name="Yang X."/>
            <person name="Li Y."/>
            <person name="Ning Z."/>
            <person name="He Z."/>
            <person name="Teodor R."/>
            <person name="Lu Y."/>
            <person name="Bowser T.A."/>
            <person name="Graham I.A."/>
            <person name="Ye K."/>
        </authorList>
    </citation>
    <scope>NUCLEOTIDE SEQUENCE [LARGE SCALE GENOMIC DNA]</scope>
    <source>
        <strain evidence="3">cv. HN1</strain>
        <tissue evidence="2">Leaves</tissue>
    </source>
</reference>
<accession>A0A4Y7KCS8</accession>
<sequence>MRSTAYLISGVVIFFSWPVSMVLLLLVYLFYHVYLHYHQMHPVGLFLVFVVPAVLATMNLTWFWEDPQGIEEELAKR</sequence>
<dbReference type="AlphaFoldDB" id="A0A4Y7KCS8"/>
<dbReference type="Gramene" id="RZC69769">
    <property type="protein sequence ID" value="RZC69769"/>
    <property type="gene ID" value="C5167_033000"/>
</dbReference>
<proteinExistence type="predicted"/>
<evidence type="ECO:0000313" key="2">
    <source>
        <dbReference type="EMBL" id="RZC69769.1"/>
    </source>
</evidence>
<keyword evidence="3" id="KW-1185">Reference proteome</keyword>
<dbReference type="Proteomes" id="UP000316621">
    <property type="component" value="Chromosome 7"/>
</dbReference>
<name>A0A4Y7KCS8_PAPSO</name>
<keyword evidence="1" id="KW-0812">Transmembrane</keyword>
<dbReference type="EMBL" id="CM010721">
    <property type="protein sequence ID" value="RZC69769.1"/>
    <property type="molecule type" value="Genomic_DNA"/>
</dbReference>
<protein>
    <submittedName>
        <fullName evidence="2">Uncharacterized protein</fullName>
    </submittedName>
</protein>
<evidence type="ECO:0000256" key="1">
    <source>
        <dbReference type="SAM" id="Phobius"/>
    </source>
</evidence>
<feature type="non-terminal residue" evidence="2">
    <location>
        <position position="77"/>
    </location>
</feature>
<dbReference type="STRING" id="3469.A0A4Y7KCS8"/>